<keyword evidence="1" id="KW-0812">Transmembrane</keyword>
<gene>
    <name evidence="2" type="ORF">GGX14DRAFT_402521</name>
</gene>
<keyword evidence="1" id="KW-0472">Membrane</keyword>
<evidence type="ECO:0000313" key="2">
    <source>
        <dbReference type="EMBL" id="KAJ7197593.1"/>
    </source>
</evidence>
<accession>A0AAD6V1U5</accession>
<dbReference type="EMBL" id="JARJCW010000077">
    <property type="protein sequence ID" value="KAJ7197593.1"/>
    <property type="molecule type" value="Genomic_DNA"/>
</dbReference>
<protein>
    <submittedName>
        <fullName evidence="2">Uncharacterized protein</fullName>
    </submittedName>
</protein>
<feature type="transmembrane region" description="Helical" evidence="1">
    <location>
        <begin position="177"/>
        <end position="202"/>
    </location>
</feature>
<comment type="caution">
    <text evidence="2">The sequence shown here is derived from an EMBL/GenBank/DDBJ whole genome shotgun (WGS) entry which is preliminary data.</text>
</comment>
<dbReference type="AlphaFoldDB" id="A0AAD6V1U5"/>
<organism evidence="2 3">
    <name type="scientific">Mycena pura</name>
    <dbReference type="NCBI Taxonomy" id="153505"/>
    <lineage>
        <taxon>Eukaryota</taxon>
        <taxon>Fungi</taxon>
        <taxon>Dikarya</taxon>
        <taxon>Basidiomycota</taxon>
        <taxon>Agaricomycotina</taxon>
        <taxon>Agaricomycetes</taxon>
        <taxon>Agaricomycetidae</taxon>
        <taxon>Agaricales</taxon>
        <taxon>Marasmiineae</taxon>
        <taxon>Mycenaceae</taxon>
        <taxon>Mycena</taxon>
    </lineage>
</organism>
<keyword evidence="1" id="KW-1133">Transmembrane helix</keyword>
<reference evidence="2" key="1">
    <citation type="submission" date="2023-03" db="EMBL/GenBank/DDBJ databases">
        <title>Massive genome expansion in bonnet fungi (Mycena s.s.) driven by repeated elements and novel gene families across ecological guilds.</title>
        <authorList>
            <consortium name="Lawrence Berkeley National Laboratory"/>
            <person name="Harder C.B."/>
            <person name="Miyauchi S."/>
            <person name="Viragh M."/>
            <person name="Kuo A."/>
            <person name="Thoen E."/>
            <person name="Andreopoulos B."/>
            <person name="Lu D."/>
            <person name="Skrede I."/>
            <person name="Drula E."/>
            <person name="Henrissat B."/>
            <person name="Morin E."/>
            <person name="Kohler A."/>
            <person name="Barry K."/>
            <person name="LaButti K."/>
            <person name="Morin E."/>
            <person name="Salamov A."/>
            <person name="Lipzen A."/>
            <person name="Mereny Z."/>
            <person name="Hegedus B."/>
            <person name="Baldrian P."/>
            <person name="Stursova M."/>
            <person name="Weitz H."/>
            <person name="Taylor A."/>
            <person name="Grigoriev I.V."/>
            <person name="Nagy L.G."/>
            <person name="Martin F."/>
            <person name="Kauserud H."/>
        </authorList>
    </citation>
    <scope>NUCLEOTIDE SEQUENCE</scope>
    <source>
        <strain evidence="2">9144</strain>
    </source>
</reference>
<name>A0AAD6V1U5_9AGAR</name>
<sequence>MHGILRFVEPNLFPPRVDIAFREALCHVRLQPVVRYLLLFVALDSDRLPRRVPEALLRPLALVVVVSAAVAHQRGLVAHVPQEDVVLLLAVVAWGFVLLQPNFKFSRYTHHAKAKFPNNTFPVELASSASKRPLAKTQGPPRPPKTPSLRFILEDLELEGRNTAWYYRLTALRRSQIDWIVSSLPTLSSMLLYITTTAGLLITKSYHAKGAPEIILHVGLVFSMGGEMDRWIMPDRRWWGLGLAAIIGLIAVMGSTIGAFIYKRIAPFYHRRAQGRASRLKAPAS</sequence>
<evidence type="ECO:0000256" key="1">
    <source>
        <dbReference type="SAM" id="Phobius"/>
    </source>
</evidence>
<dbReference type="Proteomes" id="UP001219525">
    <property type="component" value="Unassembled WGS sequence"/>
</dbReference>
<feature type="transmembrane region" description="Helical" evidence="1">
    <location>
        <begin position="238"/>
        <end position="262"/>
    </location>
</feature>
<keyword evidence="3" id="KW-1185">Reference proteome</keyword>
<proteinExistence type="predicted"/>
<evidence type="ECO:0000313" key="3">
    <source>
        <dbReference type="Proteomes" id="UP001219525"/>
    </source>
</evidence>